<dbReference type="STRING" id="1385510.GCA_000425205_03022"/>
<keyword evidence="1" id="KW-1133">Transmembrane helix</keyword>
<proteinExistence type="predicted"/>
<keyword evidence="3" id="KW-1185">Reference proteome</keyword>
<dbReference type="OrthoDB" id="327939at2"/>
<accession>A0A0A5GH48</accession>
<feature type="transmembrane region" description="Helical" evidence="1">
    <location>
        <begin position="41"/>
        <end position="59"/>
    </location>
</feature>
<dbReference type="AlphaFoldDB" id="A0A0A5GH48"/>
<protein>
    <recommendedName>
        <fullName evidence="4">DoxX family protein</fullName>
    </recommendedName>
</protein>
<dbReference type="RefSeq" id="WP_026801277.1">
    <property type="nucleotide sequence ID" value="NZ_AULI01000014.1"/>
</dbReference>
<feature type="transmembrane region" description="Helical" evidence="1">
    <location>
        <begin position="71"/>
        <end position="90"/>
    </location>
</feature>
<sequence length="126" mass="14172">MFKKIGLYVFVLFFILAGVFHFTAMEGFRAMLPEWVPARTFLVYATGVAEWVLAVLLLLPTTREQAGKWTAIYLVVIFPANIYAAVVGVPAPGSEDVNRTLLWVRILFQPVLIGWVLAVSKEKKSR</sequence>
<name>A0A0A5GH48_9BACI</name>
<evidence type="ECO:0008006" key="4">
    <source>
        <dbReference type="Google" id="ProtNLM"/>
    </source>
</evidence>
<gene>
    <name evidence="2" type="ORF">N781_06905</name>
</gene>
<organism evidence="2 3">
    <name type="scientific">Pontibacillus halophilus JSM 076056 = DSM 19796</name>
    <dbReference type="NCBI Taxonomy" id="1385510"/>
    <lineage>
        <taxon>Bacteria</taxon>
        <taxon>Bacillati</taxon>
        <taxon>Bacillota</taxon>
        <taxon>Bacilli</taxon>
        <taxon>Bacillales</taxon>
        <taxon>Bacillaceae</taxon>
        <taxon>Pontibacillus</taxon>
    </lineage>
</organism>
<keyword evidence="1" id="KW-0812">Transmembrane</keyword>
<reference evidence="2 3" key="1">
    <citation type="submission" date="2013-08" db="EMBL/GenBank/DDBJ databases">
        <authorList>
            <person name="Huang J."/>
            <person name="Wang G."/>
        </authorList>
    </citation>
    <scope>NUCLEOTIDE SEQUENCE [LARGE SCALE GENOMIC DNA]</scope>
    <source>
        <strain evidence="2 3">JSM 076056</strain>
    </source>
</reference>
<dbReference type="Proteomes" id="UP000030528">
    <property type="component" value="Unassembled WGS sequence"/>
</dbReference>
<evidence type="ECO:0000256" key="1">
    <source>
        <dbReference type="SAM" id="Phobius"/>
    </source>
</evidence>
<dbReference type="eggNOG" id="COG4270">
    <property type="taxonomic scope" value="Bacteria"/>
</dbReference>
<evidence type="ECO:0000313" key="2">
    <source>
        <dbReference type="EMBL" id="KGX90518.1"/>
    </source>
</evidence>
<feature type="transmembrane region" description="Helical" evidence="1">
    <location>
        <begin position="102"/>
        <end position="120"/>
    </location>
</feature>
<keyword evidence="1" id="KW-0472">Membrane</keyword>
<evidence type="ECO:0000313" key="3">
    <source>
        <dbReference type="Proteomes" id="UP000030528"/>
    </source>
</evidence>
<dbReference type="EMBL" id="AVPE01000014">
    <property type="protein sequence ID" value="KGX90518.1"/>
    <property type="molecule type" value="Genomic_DNA"/>
</dbReference>
<feature type="transmembrane region" description="Helical" evidence="1">
    <location>
        <begin position="7"/>
        <end position="25"/>
    </location>
</feature>
<comment type="caution">
    <text evidence="2">The sequence shown here is derived from an EMBL/GenBank/DDBJ whole genome shotgun (WGS) entry which is preliminary data.</text>
</comment>
<dbReference type="PANTHER" id="PTHR36974:SF1">
    <property type="entry name" value="DOXX FAMILY MEMBRANE PROTEIN"/>
    <property type="match status" value="1"/>
</dbReference>
<dbReference type="PANTHER" id="PTHR36974">
    <property type="entry name" value="MEMBRANE PROTEIN-RELATED"/>
    <property type="match status" value="1"/>
</dbReference>